<keyword evidence="1" id="KW-1133">Transmembrane helix</keyword>
<reference evidence="2 3" key="1">
    <citation type="submission" date="2024-03" db="EMBL/GenBank/DDBJ databases">
        <title>Sulfurimonas sp. HSL3-1.</title>
        <authorList>
            <person name="Wang S."/>
        </authorList>
    </citation>
    <scope>NUCLEOTIDE SEQUENCE [LARGE SCALE GENOMIC DNA]</scope>
    <source>
        <strain evidence="2 3">HSL3-1</strain>
    </source>
</reference>
<keyword evidence="1" id="KW-0472">Membrane</keyword>
<dbReference type="RefSeq" id="WP_345973081.1">
    <property type="nucleotide sequence ID" value="NZ_CP147920.1"/>
</dbReference>
<organism evidence="2 3">
    <name type="scientific">Sulfurimonas diazotrophicus</name>
    <dbReference type="NCBI Taxonomy" id="3131939"/>
    <lineage>
        <taxon>Bacteria</taxon>
        <taxon>Pseudomonadati</taxon>
        <taxon>Campylobacterota</taxon>
        <taxon>Epsilonproteobacteria</taxon>
        <taxon>Campylobacterales</taxon>
        <taxon>Sulfurimonadaceae</taxon>
        <taxon>Sulfurimonas</taxon>
    </lineage>
</organism>
<gene>
    <name evidence="2" type="ORF">WCY31_03115</name>
</gene>
<evidence type="ECO:0000313" key="3">
    <source>
        <dbReference type="Proteomes" id="UP001447842"/>
    </source>
</evidence>
<evidence type="ECO:0000313" key="2">
    <source>
        <dbReference type="EMBL" id="XAU15697.1"/>
    </source>
</evidence>
<keyword evidence="1" id="KW-0812">Transmembrane</keyword>
<dbReference type="Proteomes" id="UP001447842">
    <property type="component" value="Chromosome"/>
</dbReference>
<sequence length="311" mass="35402">MKNRSSFLAAFTVILLLLLPLAYFTVSYQLDNRNDDEALLKRLTFIGGSIQRYITNPAENAGIETEIDEAFRSSELVYPALLHPGEAERTLAGSYGVMKACWETIKTASGFADETLKKEGELCWLHGNHTLFDLHNVMKEKSKRLLNTLFMLGLFGSLLIFYLLYLIYRYVRIDLETNQRIDFQTGLYNTQAFLDECTGHALAARREHASFSVILMVFDKEAIHRRNLKQLVKDLHDSCRREEKLFRLSPAAFALLTSHAHAADLVPLSERLQRMLKNDHLLAMQTEEYSPETDAETFGLACLAEAEALQS</sequence>
<dbReference type="InterPro" id="IPR043128">
    <property type="entry name" value="Rev_trsase/Diguanyl_cyclase"/>
</dbReference>
<dbReference type="Gene3D" id="3.30.70.270">
    <property type="match status" value="1"/>
</dbReference>
<proteinExistence type="predicted"/>
<keyword evidence="3" id="KW-1185">Reference proteome</keyword>
<dbReference type="SUPFAM" id="SSF55073">
    <property type="entry name" value="Nucleotide cyclase"/>
    <property type="match status" value="1"/>
</dbReference>
<protein>
    <recommendedName>
        <fullName evidence="4">GGDEF domain-containing protein</fullName>
    </recommendedName>
</protein>
<evidence type="ECO:0008006" key="4">
    <source>
        <dbReference type="Google" id="ProtNLM"/>
    </source>
</evidence>
<name>A0ABZ3HE14_9BACT</name>
<dbReference type="InterPro" id="IPR029787">
    <property type="entry name" value="Nucleotide_cyclase"/>
</dbReference>
<feature type="transmembrane region" description="Helical" evidence="1">
    <location>
        <begin position="145"/>
        <end position="168"/>
    </location>
</feature>
<evidence type="ECO:0000256" key="1">
    <source>
        <dbReference type="SAM" id="Phobius"/>
    </source>
</evidence>
<dbReference type="EMBL" id="CP147920">
    <property type="protein sequence ID" value="XAU15697.1"/>
    <property type="molecule type" value="Genomic_DNA"/>
</dbReference>
<accession>A0ABZ3HE14</accession>